<feature type="repeat" description="WD" evidence="3">
    <location>
        <begin position="929"/>
        <end position="961"/>
    </location>
</feature>
<feature type="repeat" description="WD" evidence="3">
    <location>
        <begin position="972"/>
        <end position="1004"/>
    </location>
</feature>
<feature type="repeat" description="WD" evidence="3">
    <location>
        <begin position="1065"/>
        <end position="1106"/>
    </location>
</feature>
<dbReference type="EMBL" id="KV417499">
    <property type="protein sequence ID" value="KZP29374.1"/>
    <property type="molecule type" value="Genomic_DNA"/>
</dbReference>
<proteinExistence type="predicted"/>
<evidence type="ECO:0000259" key="4">
    <source>
        <dbReference type="PROSITE" id="PS50837"/>
    </source>
</evidence>
<dbReference type="OrthoDB" id="163438at2759"/>
<feature type="repeat" description="WD" evidence="3">
    <location>
        <begin position="714"/>
        <end position="755"/>
    </location>
</feature>
<dbReference type="InterPro" id="IPR027417">
    <property type="entry name" value="P-loop_NTPase"/>
</dbReference>
<dbReference type="PROSITE" id="PS50082">
    <property type="entry name" value="WD_REPEATS_2"/>
    <property type="match status" value="11"/>
</dbReference>
<dbReference type="AlphaFoldDB" id="A0A166SF52"/>
<evidence type="ECO:0000256" key="1">
    <source>
        <dbReference type="ARBA" id="ARBA00022574"/>
    </source>
</evidence>
<feature type="repeat" description="WD" evidence="3">
    <location>
        <begin position="1108"/>
        <end position="1149"/>
    </location>
</feature>
<keyword evidence="1 3" id="KW-0853">WD repeat</keyword>
<keyword evidence="6" id="KW-1185">Reference proteome</keyword>
<dbReference type="InterPro" id="IPR020472">
    <property type="entry name" value="WD40_PAC1"/>
</dbReference>
<dbReference type="InterPro" id="IPR011047">
    <property type="entry name" value="Quinoprotein_ADH-like_sf"/>
</dbReference>
<evidence type="ECO:0000256" key="3">
    <source>
        <dbReference type="PROSITE-ProRule" id="PRU00221"/>
    </source>
</evidence>
<dbReference type="SMART" id="SM00320">
    <property type="entry name" value="WD40"/>
    <property type="match status" value="11"/>
</dbReference>
<organism evidence="5 6">
    <name type="scientific">Athelia psychrophila</name>
    <dbReference type="NCBI Taxonomy" id="1759441"/>
    <lineage>
        <taxon>Eukaryota</taxon>
        <taxon>Fungi</taxon>
        <taxon>Dikarya</taxon>
        <taxon>Basidiomycota</taxon>
        <taxon>Agaricomycotina</taxon>
        <taxon>Agaricomycetes</taxon>
        <taxon>Agaricomycetidae</taxon>
        <taxon>Atheliales</taxon>
        <taxon>Atheliaceae</taxon>
        <taxon>Athelia</taxon>
    </lineage>
</organism>
<evidence type="ECO:0000256" key="2">
    <source>
        <dbReference type="ARBA" id="ARBA00022737"/>
    </source>
</evidence>
<name>A0A166SF52_9AGAM</name>
<dbReference type="InterPro" id="IPR001680">
    <property type="entry name" value="WD40_rpt"/>
</dbReference>
<dbReference type="InterPro" id="IPR015943">
    <property type="entry name" value="WD40/YVTN_repeat-like_dom_sf"/>
</dbReference>
<dbReference type="CDD" id="cd00200">
    <property type="entry name" value="WD40"/>
    <property type="match status" value="2"/>
</dbReference>
<feature type="repeat" description="WD" evidence="3">
    <location>
        <begin position="886"/>
        <end position="927"/>
    </location>
</feature>
<feature type="repeat" description="WD" evidence="3">
    <location>
        <begin position="843"/>
        <end position="875"/>
    </location>
</feature>
<reference evidence="5 6" key="1">
    <citation type="journal article" date="2016" name="Mol. Biol. Evol.">
        <title>Comparative Genomics of Early-Diverging Mushroom-Forming Fungi Provides Insights into the Origins of Lignocellulose Decay Capabilities.</title>
        <authorList>
            <person name="Nagy L.G."/>
            <person name="Riley R."/>
            <person name="Tritt A."/>
            <person name="Adam C."/>
            <person name="Daum C."/>
            <person name="Floudas D."/>
            <person name="Sun H."/>
            <person name="Yadav J.S."/>
            <person name="Pangilinan J."/>
            <person name="Larsson K.H."/>
            <person name="Matsuura K."/>
            <person name="Barry K."/>
            <person name="Labutti K."/>
            <person name="Kuo R."/>
            <person name="Ohm R.A."/>
            <person name="Bhattacharya S.S."/>
            <person name="Shirouzu T."/>
            <person name="Yoshinaga Y."/>
            <person name="Martin F.M."/>
            <person name="Grigoriev I.V."/>
            <person name="Hibbett D.S."/>
        </authorList>
    </citation>
    <scope>NUCLEOTIDE SEQUENCE [LARGE SCALE GENOMIC DNA]</scope>
    <source>
        <strain evidence="5 6">CBS 109695</strain>
    </source>
</reference>
<feature type="repeat" description="WD" evidence="3">
    <location>
        <begin position="800"/>
        <end position="841"/>
    </location>
</feature>
<gene>
    <name evidence="5" type="ORF">FIBSPDRAFT_727622</name>
</gene>
<dbReference type="SUPFAM" id="SSF50998">
    <property type="entry name" value="Quinoprotein alcohol dehydrogenase-like"/>
    <property type="match status" value="1"/>
</dbReference>
<keyword evidence="2" id="KW-0677">Repeat</keyword>
<dbReference type="Pfam" id="PF24883">
    <property type="entry name" value="NPHP3_N"/>
    <property type="match status" value="1"/>
</dbReference>
<feature type="domain" description="NACHT" evidence="4">
    <location>
        <begin position="178"/>
        <end position="330"/>
    </location>
</feature>
<dbReference type="PROSITE" id="PS50837">
    <property type="entry name" value="NACHT"/>
    <property type="match status" value="1"/>
</dbReference>
<dbReference type="Pfam" id="PF00400">
    <property type="entry name" value="WD40"/>
    <property type="match status" value="11"/>
</dbReference>
<dbReference type="Gene3D" id="3.40.50.300">
    <property type="entry name" value="P-loop containing nucleotide triphosphate hydrolases"/>
    <property type="match status" value="1"/>
</dbReference>
<feature type="repeat" description="WD" evidence="3">
    <location>
        <begin position="757"/>
        <end position="798"/>
    </location>
</feature>
<dbReference type="InterPro" id="IPR056884">
    <property type="entry name" value="NPHP3-like_N"/>
</dbReference>
<dbReference type="PROSITE" id="PS50294">
    <property type="entry name" value="WD_REPEATS_REGION"/>
    <property type="match status" value="10"/>
</dbReference>
<dbReference type="Gene3D" id="2.130.10.10">
    <property type="entry name" value="YVTN repeat-like/Quinoprotein amine dehydrogenase"/>
    <property type="match status" value="4"/>
</dbReference>
<dbReference type="SUPFAM" id="SSF52540">
    <property type="entry name" value="P-loop containing nucleoside triphosphate hydrolases"/>
    <property type="match status" value="1"/>
</dbReference>
<dbReference type="STRING" id="436010.A0A166SF52"/>
<dbReference type="PRINTS" id="PR00320">
    <property type="entry name" value="GPROTEINBRPT"/>
</dbReference>
<accession>A0A166SF52</accession>
<feature type="non-terminal residue" evidence="5">
    <location>
        <position position="1"/>
    </location>
</feature>
<dbReference type="PANTHER" id="PTHR19848:SF8">
    <property type="entry name" value="F-BOX AND WD REPEAT DOMAIN CONTAINING 7"/>
    <property type="match status" value="1"/>
</dbReference>
<dbReference type="PROSITE" id="PS00678">
    <property type="entry name" value="WD_REPEATS_1"/>
    <property type="match status" value="5"/>
</dbReference>
<feature type="repeat" description="WD" evidence="3">
    <location>
        <begin position="1151"/>
        <end position="1192"/>
    </location>
</feature>
<evidence type="ECO:0000313" key="5">
    <source>
        <dbReference type="EMBL" id="KZP29374.1"/>
    </source>
</evidence>
<feature type="repeat" description="WD" evidence="3">
    <location>
        <begin position="1015"/>
        <end position="1048"/>
    </location>
</feature>
<dbReference type="InterPro" id="IPR019775">
    <property type="entry name" value="WD40_repeat_CS"/>
</dbReference>
<dbReference type="PANTHER" id="PTHR19848">
    <property type="entry name" value="WD40 REPEAT PROTEIN"/>
    <property type="match status" value="1"/>
</dbReference>
<protein>
    <submittedName>
        <fullName evidence="5">WD40 repeat-like protein</fullName>
    </submittedName>
</protein>
<evidence type="ECO:0000313" key="6">
    <source>
        <dbReference type="Proteomes" id="UP000076532"/>
    </source>
</evidence>
<dbReference type="InterPro" id="IPR007111">
    <property type="entry name" value="NACHT_NTPase"/>
</dbReference>
<sequence>VHPYADTAWKVLSLVYKAYQHQKETDANVVALFDKMAALYSFVDDIEEGLPSKIKRLEGTIVRVLEKTTECGKFFREYTEHKFSSRFLGQMTSNKSQVVSDLSSSLGQLQKDLNLGVVLQTAFKSSQTHELMGRFGASNSLDPANMDTAIRASCLAGTREDLLKEIIDWLITPSEGQNVLWLHGAAGLGKSTLANSIAKHFRGRRQQGAYLFFDRNAPLESNPARVIRTLAYQLAEHDQAIKTAISLAMEKDPQLTSELLSTQFTSLLMNPLSAASREITGPVIIVLDALDECGDAESRRALLTLLSDELAKLPRQFRFLIISRPDADIERAFKSAGHMHAIDLSMSASNADVLLYIKHEMGQIYSSRRSYDELPLGWPSLLEVQRLAAFAAGLFIWAATAMKFLRQTDDPVECLSSLLGHDREVFTLDELYKTALMSASEWKPGKVNNAFRQVLGLIVIGQIPLTNATISELLGFEDSGKQCRIALRRLGCVIQWSEGKPARTFHKSFPDYLTDRSRCSAEPWFVDVQAHHRALTIHSFRLMKSQLRFNICNLTNSHLLNKGVPDLPARIQSSIPESLSYACRFWMDHLEQTPTGDSVILTLILEFFEHQFLCWLEVLSLLQHIPTAAIALNRVKLYAMDPKSDLHAFAQDGISFVRTFASVITESVPHIYLSCIAFAPRSSILKQRYSSVVPKTLVVHIGLQAEWPPCQQVIVTGESVVFSVAFSPNGQCIASGSADGTIRVWDAEYGALTAGPFTGHTEPVTSVVFSPDGQRIASGSWNNTIRVWNAESGALKAGPFTGHTQPVYSVVFSPDGQRIASGSHDKTIRVWDAESGALKAGPFTGHSEAVTSVVFSPDGQHIASGSNDKTIRVWDAELGALKAGPFTGHTGGINSVVFSLEGQRIASGSNDKTIRVWDAESGALKAGPFIGHTEAVTSVVFSPDGQRIASGSWDHVICVWNPESGAPKAGPFIGHTQPVYSVVFSPDGQRMASGSNDRTIRVWDAEYGALKAGPFTGHAEDVNSVVRLLPGEQCITSGSNDKDIRIWNTIRVWDAESGALKAGPFTGHTDWVNSVVFSPDGQCIASGSHDGTICVWHAASGALKAGPFRGHTDWVNSVAFSPDGQRVASGSNDNTIRVWDAASGALQAGPFTGHTDRIRSIAFSPDGHCVASASDDGTTRIWNVQQIPAVLAKRPPSDGFQHDSRLDQNGWMLNKSSSLLFWVPHIYRVGLWSPCNTAVIAPESTQLDMTRFVHGEDWAQCHI</sequence>
<dbReference type="Proteomes" id="UP000076532">
    <property type="component" value="Unassembled WGS sequence"/>
</dbReference>